<evidence type="ECO:0000256" key="1">
    <source>
        <dbReference type="ARBA" id="ARBA00023015"/>
    </source>
</evidence>
<dbReference type="InterPro" id="IPR000524">
    <property type="entry name" value="Tscrpt_reg_HTH_GntR"/>
</dbReference>
<dbReference type="SMART" id="SM00345">
    <property type="entry name" value="HTH_GNTR"/>
    <property type="match status" value="1"/>
</dbReference>
<dbReference type="RefSeq" id="WP_222990384.1">
    <property type="nucleotide sequence ID" value="NZ_JAINVV010000005.1"/>
</dbReference>
<feature type="domain" description="HTH gntR-type" evidence="4">
    <location>
        <begin position="4"/>
        <end position="71"/>
    </location>
</feature>
<dbReference type="Proteomes" id="UP000706039">
    <property type="component" value="Unassembled WGS sequence"/>
</dbReference>
<gene>
    <name evidence="5" type="ORF">K7G82_13255</name>
</gene>
<keyword evidence="6" id="KW-1185">Reference proteome</keyword>
<dbReference type="PANTHER" id="PTHR43537:SF24">
    <property type="entry name" value="GLUCONATE OPERON TRANSCRIPTIONAL REPRESSOR"/>
    <property type="match status" value="1"/>
</dbReference>
<dbReference type="PROSITE" id="PS50949">
    <property type="entry name" value="HTH_GNTR"/>
    <property type="match status" value="1"/>
</dbReference>
<dbReference type="EMBL" id="JAINVV010000005">
    <property type="protein sequence ID" value="MBY8823267.1"/>
    <property type="molecule type" value="Genomic_DNA"/>
</dbReference>
<keyword evidence="1" id="KW-0805">Transcription regulation</keyword>
<dbReference type="PANTHER" id="PTHR43537">
    <property type="entry name" value="TRANSCRIPTIONAL REGULATOR, GNTR FAMILY"/>
    <property type="match status" value="1"/>
</dbReference>
<keyword evidence="3" id="KW-0804">Transcription</keyword>
<dbReference type="InterPro" id="IPR036390">
    <property type="entry name" value="WH_DNA-bd_sf"/>
</dbReference>
<dbReference type="Gene3D" id="1.10.10.10">
    <property type="entry name" value="Winged helix-like DNA-binding domain superfamily/Winged helix DNA-binding domain"/>
    <property type="match status" value="1"/>
</dbReference>
<evidence type="ECO:0000313" key="6">
    <source>
        <dbReference type="Proteomes" id="UP000706039"/>
    </source>
</evidence>
<evidence type="ECO:0000256" key="3">
    <source>
        <dbReference type="ARBA" id="ARBA00023163"/>
    </source>
</evidence>
<dbReference type="SUPFAM" id="SSF46785">
    <property type="entry name" value="Winged helix' DNA-binding domain"/>
    <property type="match status" value="1"/>
</dbReference>
<evidence type="ECO:0000259" key="4">
    <source>
        <dbReference type="PROSITE" id="PS50949"/>
    </source>
</evidence>
<comment type="caution">
    <text evidence="5">The sequence shown here is derived from an EMBL/GenBank/DDBJ whole genome shotgun (WGS) entry which is preliminary data.</text>
</comment>
<name>A0ABS7PPM0_9SPHN</name>
<organism evidence="5 6">
    <name type="scientific">Sphingomonas colocasiae</name>
    <dbReference type="NCBI Taxonomy" id="1848973"/>
    <lineage>
        <taxon>Bacteria</taxon>
        <taxon>Pseudomonadati</taxon>
        <taxon>Pseudomonadota</taxon>
        <taxon>Alphaproteobacteria</taxon>
        <taxon>Sphingomonadales</taxon>
        <taxon>Sphingomonadaceae</taxon>
        <taxon>Sphingomonas</taxon>
    </lineage>
</organism>
<evidence type="ECO:0000313" key="5">
    <source>
        <dbReference type="EMBL" id="MBY8823267.1"/>
    </source>
</evidence>
<dbReference type="Pfam" id="PF00392">
    <property type="entry name" value="GntR"/>
    <property type="match status" value="1"/>
</dbReference>
<dbReference type="InterPro" id="IPR036388">
    <property type="entry name" value="WH-like_DNA-bd_sf"/>
</dbReference>
<evidence type="ECO:0000256" key="2">
    <source>
        <dbReference type="ARBA" id="ARBA00023125"/>
    </source>
</evidence>
<protein>
    <submittedName>
        <fullName evidence="5">GntR family transcriptional regulator</fullName>
    </submittedName>
</protein>
<accession>A0ABS7PPM0</accession>
<reference evidence="5 6" key="1">
    <citation type="submission" date="2021-08" db="EMBL/GenBank/DDBJ databases">
        <authorList>
            <person name="Tuo L."/>
        </authorList>
    </citation>
    <scope>NUCLEOTIDE SEQUENCE [LARGE SCALE GENOMIC DNA]</scope>
    <source>
        <strain evidence="5 6">JCM 31229</strain>
    </source>
</reference>
<sequence length="206" mass="22825">MNAGLTMERVYDALRHRIVQGELAPGTRLDPARLAQDLNASATPVRDALFRLLGERVVDARPQDGFHVTTLSESALRDLHGWSLDLLAASLRPAIAPLSPGRIRALSLPSDQEPAERIAQLFDAIAESSGNAEHRRGIANANARLHAYRRIEPKLIPDTPQETDRLISAWNRNEMATLRSALAHFHKRRVRLVPHIVAVMQRQAGA</sequence>
<keyword evidence="2" id="KW-0238">DNA-binding</keyword>
<proteinExistence type="predicted"/>